<protein>
    <submittedName>
        <fullName evidence="3">Reverse transcriptase domain-containing protein</fullName>
    </submittedName>
</protein>
<dbReference type="InterPro" id="IPR012337">
    <property type="entry name" value="RNaseH-like_sf"/>
</dbReference>
<dbReference type="GO" id="GO:0003964">
    <property type="term" value="F:RNA-directed DNA polymerase activity"/>
    <property type="evidence" value="ECO:0007669"/>
    <property type="project" value="UniProtKB-KW"/>
</dbReference>
<evidence type="ECO:0000259" key="2">
    <source>
        <dbReference type="PROSITE" id="PS50994"/>
    </source>
</evidence>
<dbReference type="PROSITE" id="PS50994">
    <property type="entry name" value="INTEGRASE"/>
    <property type="match status" value="1"/>
</dbReference>
<accession>A0ABQ5AYE3</accession>
<dbReference type="EMBL" id="BQNB010012668">
    <property type="protein sequence ID" value="GJT06433.1"/>
    <property type="molecule type" value="Genomic_DNA"/>
</dbReference>
<dbReference type="InterPro" id="IPR001584">
    <property type="entry name" value="Integrase_cat-core"/>
</dbReference>
<comment type="caution">
    <text evidence="3">The sequence shown here is derived from an EMBL/GenBank/DDBJ whole genome shotgun (WGS) entry which is preliminary data.</text>
</comment>
<dbReference type="Gene3D" id="3.30.420.10">
    <property type="entry name" value="Ribonuclease H-like superfamily/Ribonuclease H"/>
    <property type="match status" value="1"/>
</dbReference>
<sequence>MRETDPLEKLAKLYLKEVVMRHGIPVSIICDRDPRFASRFRRTLQKALGTSLDMNTTYHPETDKQSERTIQTLEDMLRACVIDFGKGWAEVGEVQLTGPEIVHETTEKIVQIKLRIQSARDRQKSYANLKRKPMEFQIGDQVMLKVSPWKGVVRFSKPGKLNPRYVGPSKVLERLGSVAYKLKLLEELSRVHSTFYVSNLKKSYADEPLAVPLNGLHFDDKLQFVEEPVEIVREVKWLRKSRVPIVKVRWNSRRGPEFTWECEDQFTKKYPHLFTKTAPSSSTASPFADLSDIGSPGVDGPPIMPDDPYAYVEAAFLGPLYLIIARPEEPIDHFPYTLFRNLFTRNSCHRTMSRSEEDRRRTLRIRGGSSEFTLLIGLMMMNDRRRRRSLGDDAVIRTRLMEEEYPARRLCSYLLLYDCRISIRAEPSISLPPREEAERLLALTTPPTSPLTPLSSPLPQIPSPHSFYPALFHPPPCLLPLLTIGQTDPSFAYHLGRGYVLLRVLDKVVGTMDTEIRPQRAEEVGYGIRDVWVDPREAVEEVALMTLEVVNTRVIELAAVQEQDTQDIYAVIEDTQDRQTQIYQRVETLVDDIHRVRLMARSEIMALRSIVMSQQIVISQLQAADYRSQTGLVTALQGQHGPSRGPAQPVAPEEAGSSHDHKMAPKRKTRSTPETTTTTTSIINAQLQAMIDQGVTAALAARDATRNGD</sequence>
<gene>
    <name evidence="3" type="ORF">Tco_0840895</name>
</gene>
<reference evidence="3" key="1">
    <citation type="journal article" date="2022" name="Int. J. Mol. Sci.">
        <title>Draft Genome of Tanacetum Coccineum: Genomic Comparison of Closely Related Tanacetum-Family Plants.</title>
        <authorList>
            <person name="Yamashiro T."/>
            <person name="Shiraishi A."/>
            <person name="Nakayama K."/>
            <person name="Satake H."/>
        </authorList>
    </citation>
    <scope>NUCLEOTIDE SEQUENCE</scope>
</reference>
<evidence type="ECO:0000313" key="3">
    <source>
        <dbReference type="EMBL" id="GJT06433.1"/>
    </source>
</evidence>
<keyword evidence="3" id="KW-0548">Nucleotidyltransferase</keyword>
<dbReference type="PANTHER" id="PTHR46148">
    <property type="entry name" value="CHROMO DOMAIN-CONTAINING PROTEIN"/>
    <property type="match status" value="1"/>
</dbReference>
<proteinExistence type="predicted"/>
<dbReference type="SUPFAM" id="SSF53098">
    <property type="entry name" value="Ribonuclease H-like"/>
    <property type="match status" value="1"/>
</dbReference>
<evidence type="ECO:0000313" key="4">
    <source>
        <dbReference type="Proteomes" id="UP001151760"/>
    </source>
</evidence>
<dbReference type="InterPro" id="IPR036397">
    <property type="entry name" value="RNaseH_sf"/>
</dbReference>
<organism evidence="3 4">
    <name type="scientific">Tanacetum coccineum</name>
    <dbReference type="NCBI Taxonomy" id="301880"/>
    <lineage>
        <taxon>Eukaryota</taxon>
        <taxon>Viridiplantae</taxon>
        <taxon>Streptophyta</taxon>
        <taxon>Embryophyta</taxon>
        <taxon>Tracheophyta</taxon>
        <taxon>Spermatophyta</taxon>
        <taxon>Magnoliopsida</taxon>
        <taxon>eudicotyledons</taxon>
        <taxon>Gunneridae</taxon>
        <taxon>Pentapetalae</taxon>
        <taxon>asterids</taxon>
        <taxon>campanulids</taxon>
        <taxon>Asterales</taxon>
        <taxon>Asteraceae</taxon>
        <taxon>Asteroideae</taxon>
        <taxon>Anthemideae</taxon>
        <taxon>Anthemidinae</taxon>
        <taxon>Tanacetum</taxon>
    </lineage>
</organism>
<feature type="region of interest" description="Disordered" evidence="1">
    <location>
        <begin position="635"/>
        <end position="680"/>
    </location>
</feature>
<dbReference type="PANTHER" id="PTHR46148:SF59">
    <property type="entry name" value="NUCLEOTIDYLTRANSFERASE, RIBONUCLEASE H"/>
    <property type="match status" value="1"/>
</dbReference>
<dbReference type="Proteomes" id="UP001151760">
    <property type="component" value="Unassembled WGS sequence"/>
</dbReference>
<keyword evidence="3" id="KW-0808">Transferase</keyword>
<dbReference type="Pfam" id="PF24626">
    <property type="entry name" value="SH3_Tf2-1"/>
    <property type="match status" value="1"/>
</dbReference>
<evidence type="ECO:0000256" key="1">
    <source>
        <dbReference type="SAM" id="MobiDB-lite"/>
    </source>
</evidence>
<keyword evidence="4" id="KW-1185">Reference proteome</keyword>
<keyword evidence="3" id="KW-0695">RNA-directed DNA polymerase</keyword>
<dbReference type="InterPro" id="IPR056924">
    <property type="entry name" value="SH3_Tf2-1"/>
</dbReference>
<reference evidence="3" key="2">
    <citation type="submission" date="2022-01" db="EMBL/GenBank/DDBJ databases">
        <authorList>
            <person name="Yamashiro T."/>
            <person name="Shiraishi A."/>
            <person name="Satake H."/>
            <person name="Nakayama K."/>
        </authorList>
    </citation>
    <scope>NUCLEOTIDE SEQUENCE</scope>
</reference>
<name>A0ABQ5AYE3_9ASTR</name>
<feature type="domain" description="Integrase catalytic" evidence="2">
    <location>
        <begin position="1"/>
        <end position="141"/>
    </location>
</feature>